<evidence type="ECO:0000313" key="2">
    <source>
        <dbReference type="Proteomes" id="UP000430692"/>
    </source>
</evidence>
<dbReference type="RefSeq" id="WP_160799363.1">
    <property type="nucleotide sequence ID" value="NZ_WUUL01000001.1"/>
</dbReference>
<gene>
    <name evidence="1" type="ORF">GSM42_00890</name>
</gene>
<dbReference type="AlphaFoldDB" id="A0A6I4VL76"/>
<dbReference type="Pfam" id="PF04445">
    <property type="entry name" value="SAM_MT"/>
    <property type="match status" value="1"/>
</dbReference>
<dbReference type="EMBL" id="WUUL01000001">
    <property type="protein sequence ID" value="MXQ52329.1"/>
    <property type="molecule type" value="Genomic_DNA"/>
</dbReference>
<dbReference type="PANTHER" id="PTHR36112">
    <property type="entry name" value="RIBOSOMAL RNA SMALL SUBUNIT METHYLTRANSFERASE J"/>
    <property type="match status" value="1"/>
</dbReference>
<evidence type="ECO:0000313" key="1">
    <source>
        <dbReference type="EMBL" id="MXQ52329.1"/>
    </source>
</evidence>
<dbReference type="InterPro" id="IPR007536">
    <property type="entry name" value="16SrRNA_methylTrfase_J"/>
</dbReference>
<dbReference type="SUPFAM" id="SSF53335">
    <property type="entry name" value="S-adenosyl-L-methionine-dependent methyltransferases"/>
    <property type="match status" value="1"/>
</dbReference>
<reference evidence="1 2" key="1">
    <citation type="submission" date="2019-12" db="EMBL/GenBank/DDBJ databases">
        <title>Whole-genome analyses of novel actinobacteria.</title>
        <authorList>
            <person name="Sahin N."/>
            <person name="Saygin H."/>
        </authorList>
    </citation>
    <scope>NUCLEOTIDE SEQUENCE [LARGE SCALE GENOMIC DNA]</scope>
    <source>
        <strain evidence="1 2">KC615</strain>
    </source>
</reference>
<keyword evidence="1" id="KW-0808">Transferase</keyword>
<dbReference type="Gene3D" id="3.40.50.150">
    <property type="entry name" value="Vaccinia Virus protein VP39"/>
    <property type="match status" value="1"/>
</dbReference>
<dbReference type="GO" id="GO:0008990">
    <property type="term" value="F:rRNA (guanine-N2-)-methyltransferase activity"/>
    <property type="evidence" value="ECO:0007669"/>
    <property type="project" value="InterPro"/>
</dbReference>
<protein>
    <submittedName>
        <fullName evidence="1">Class I SAM-dependent methyltransferase</fullName>
    </submittedName>
</protein>
<dbReference type="Proteomes" id="UP000430692">
    <property type="component" value="Unassembled WGS sequence"/>
</dbReference>
<organism evidence="1 2">
    <name type="scientific">Shimazuella alba</name>
    <dbReference type="NCBI Taxonomy" id="2690964"/>
    <lineage>
        <taxon>Bacteria</taxon>
        <taxon>Bacillati</taxon>
        <taxon>Bacillota</taxon>
        <taxon>Bacilli</taxon>
        <taxon>Bacillales</taxon>
        <taxon>Thermoactinomycetaceae</taxon>
        <taxon>Shimazuella</taxon>
    </lineage>
</organism>
<keyword evidence="2" id="KW-1185">Reference proteome</keyword>
<comment type="caution">
    <text evidence="1">The sequence shown here is derived from an EMBL/GenBank/DDBJ whole genome shotgun (WGS) entry which is preliminary data.</text>
</comment>
<keyword evidence="1" id="KW-0489">Methyltransferase</keyword>
<accession>A0A6I4VL76</accession>
<name>A0A6I4VL76_9BACL</name>
<proteinExistence type="predicted"/>
<dbReference type="PANTHER" id="PTHR36112:SF1">
    <property type="entry name" value="RIBOSOMAL RNA SMALL SUBUNIT METHYLTRANSFERASE J"/>
    <property type="match status" value="1"/>
</dbReference>
<dbReference type="InterPro" id="IPR029063">
    <property type="entry name" value="SAM-dependent_MTases_sf"/>
</dbReference>
<sequence length="257" mass="28667">MIMVTTSHDPSSKEIEQATCIAATLSVPYIERDRASLDKLYKQYDIDGVLIVSKKGLRYESSGNPSFFFHPNLSVVRLKQWSKGENDAMVRTANLLEGDHVLDCTLGMGADAIVSSFVTGDSGKVVGLESEPVLACMVSEGLKNYCSGRPAIDEAMRRIEVVNDNYRSYLKQCESNSFDVVVFDPMFRKTVYHSKAMQMLKPLANPTAVDQESVKHATRVARRRVLLKERKNSSEFARLGFTVIHQSSSYAWGVIDP</sequence>